<feature type="region of interest" description="Disordered" evidence="1">
    <location>
        <begin position="393"/>
        <end position="419"/>
    </location>
</feature>
<dbReference type="STRING" id="3068.D8TQG5"/>
<dbReference type="eggNOG" id="KOG2724">
    <property type="taxonomic scope" value="Eukaryota"/>
</dbReference>
<dbReference type="EMBL" id="GL378331">
    <property type="protein sequence ID" value="EFJ50402.1"/>
    <property type="molecule type" value="Genomic_DNA"/>
</dbReference>
<evidence type="ECO:0008006" key="4">
    <source>
        <dbReference type="Google" id="ProtNLM"/>
    </source>
</evidence>
<evidence type="ECO:0000313" key="2">
    <source>
        <dbReference type="EMBL" id="EFJ50402.1"/>
    </source>
</evidence>
<dbReference type="OrthoDB" id="548738at2759"/>
<feature type="region of interest" description="Disordered" evidence="1">
    <location>
        <begin position="476"/>
        <end position="505"/>
    </location>
</feature>
<organism evidence="3">
    <name type="scientific">Volvox carteri f. nagariensis</name>
    <dbReference type="NCBI Taxonomy" id="3068"/>
    <lineage>
        <taxon>Eukaryota</taxon>
        <taxon>Viridiplantae</taxon>
        <taxon>Chlorophyta</taxon>
        <taxon>core chlorophytes</taxon>
        <taxon>Chlorophyceae</taxon>
        <taxon>CS clade</taxon>
        <taxon>Chlamydomonadales</taxon>
        <taxon>Volvocaceae</taxon>
        <taxon>Volvox</taxon>
    </lineage>
</organism>
<dbReference type="KEGG" id="vcn:VOLCADRAFT_88974"/>
<feature type="compositionally biased region" description="Acidic residues" evidence="1">
    <location>
        <begin position="571"/>
        <end position="583"/>
    </location>
</feature>
<feature type="region of interest" description="Disordered" evidence="1">
    <location>
        <begin position="563"/>
        <end position="589"/>
    </location>
</feature>
<gene>
    <name evidence="2" type="ORF">VOLCADRAFT_88974</name>
</gene>
<evidence type="ECO:0000313" key="3">
    <source>
        <dbReference type="Proteomes" id="UP000001058"/>
    </source>
</evidence>
<protein>
    <recommendedName>
        <fullName evidence="4">RanBD1 domain-containing protein</fullName>
    </recommendedName>
</protein>
<feature type="compositionally biased region" description="Low complexity" evidence="1">
    <location>
        <begin position="178"/>
        <end position="191"/>
    </location>
</feature>
<feature type="region of interest" description="Disordered" evidence="1">
    <location>
        <begin position="57"/>
        <end position="78"/>
    </location>
</feature>
<feature type="compositionally biased region" description="Polar residues" evidence="1">
    <location>
        <begin position="58"/>
        <end position="77"/>
    </location>
</feature>
<evidence type="ECO:0000256" key="1">
    <source>
        <dbReference type="SAM" id="MobiDB-lite"/>
    </source>
</evidence>
<reference evidence="2 3" key="1">
    <citation type="journal article" date="2010" name="Science">
        <title>Genomic analysis of organismal complexity in the multicellular green alga Volvox carteri.</title>
        <authorList>
            <person name="Prochnik S.E."/>
            <person name="Umen J."/>
            <person name="Nedelcu A.M."/>
            <person name="Hallmann A."/>
            <person name="Miller S.M."/>
            <person name="Nishii I."/>
            <person name="Ferris P."/>
            <person name="Kuo A."/>
            <person name="Mitros T."/>
            <person name="Fritz-Laylin L.K."/>
            <person name="Hellsten U."/>
            <person name="Chapman J."/>
            <person name="Simakov O."/>
            <person name="Rensing S.A."/>
            <person name="Terry A."/>
            <person name="Pangilinan J."/>
            <person name="Kapitonov V."/>
            <person name="Jurka J."/>
            <person name="Salamov A."/>
            <person name="Shapiro H."/>
            <person name="Schmutz J."/>
            <person name="Grimwood J."/>
            <person name="Lindquist E."/>
            <person name="Lucas S."/>
            <person name="Grigoriev I.V."/>
            <person name="Schmitt R."/>
            <person name="Kirk D."/>
            <person name="Rokhsar D.S."/>
        </authorList>
    </citation>
    <scope>NUCLEOTIDE SEQUENCE [LARGE SCALE GENOMIC DNA]</scope>
    <source>
        <strain evidence="3">f. Nagariensis / Eve</strain>
    </source>
</reference>
<proteinExistence type="predicted"/>
<feature type="region of interest" description="Disordered" evidence="1">
    <location>
        <begin position="138"/>
        <end position="199"/>
    </location>
</feature>
<sequence length="711" mass="69475">MTVFLKLSWVASNKDSNVHLLWVEGVRDYVQHATKLLDEYKDIVPLDGVTALQKAATDATSSQGRRAEGQSSATKAGSSKDERAVVFVRRVAGLNRQFAKWVSNSLETTPRMWWMEAAGDYVLHANRLLEDFGDIVSPDASTQPSRQPAAAAATGSGAAMAETEERDAAPSGLFISRSPAPASTTTGTPTPLAFGSAPFGGTSTGGLSGPAAAAAGSLFGAPGSQPSSGGKGTAPATGFMAAAPAAAASAASGAASGSSLFGSFAAPTVITATETDASTTTKPSTSTGMFGFSFGAVASTPASAAPSGKDATGGKPLATAAVPLSGIAGSSAAAKERTSGTADTAAAGDKLTAAAAAPPATSAPSAAAATVSGAGAGPPAVFGAGLFQFGAQPSSTPASTAAPAAPASTAGGGSSTAAAATTPSITFGAAPASTAAASSGSGNAGVPSGPVFGGSTAAAGGSTAPAFAFGSAPVTTGAATRSGPDGDAAKKDGGGGDITKNTGASGGDTAPALAAAPGGFSFFGASTAAPAAASGTAPSTGGFSFGSAAPGFSFGPKPAAAAPAAAAAADAEAEDNEPEQEPDECAKEPSLKVDDNVDFLFREKARLQLPVKGPDGKLSGWEAKAMGMLSIRKAKTEGAKPYIALFTDAAYIYKTMKLVVSDKQKSVAFSAMWSPDGTSPPRMSSALFQLAKTKNRTFEEVVLKLQEEMTE</sequence>
<dbReference type="Proteomes" id="UP000001058">
    <property type="component" value="Unassembled WGS sequence"/>
</dbReference>
<dbReference type="AlphaFoldDB" id="D8TQG5"/>
<dbReference type="InParanoid" id="D8TQG5"/>
<dbReference type="GeneID" id="9624980"/>
<name>D8TQG5_VOLCA</name>
<keyword evidence="3" id="KW-1185">Reference proteome</keyword>
<feature type="compositionally biased region" description="Low complexity" evidence="1">
    <location>
        <begin position="140"/>
        <end position="161"/>
    </location>
</feature>
<accession>D8TQG5</accession>
<dbReference type="RefSeq" id="XP_002948527.1">
    <property type="nucleotide sequence ID" value="XM_002948481.1"/>
</dbReference>